<proteinExistence type="predicted"/>
<dbReference type="EMBL" id="JAGKQM010000014">
    <property type="protein sequence ID" value="KAH0882795.1"/>
    <property type="molecule type" value="Genomic_DNA"/>
</dbReference>
<evidence type="ECO:0000256" key="1">
    <source>
        <dbReference type="SAM" id="MobiDB-lite"/>
    </source>
</evidence>
<feature type="region of interest" description="Disordered" evidence="1">
    <location>
        <begin position="36"/>
        <end position="79"/>
    </location>
</feature>
<organism evidence="2 3">
    <name type="scientific">Brassica napus</name>
    <name type="common">Rape</name>
    <dbReference type="NCBI Taxonomy" id="3708"/>
    <lineage>
        <taxon>Eukaryota</taxon>
        <taxon>Viridiplantae</taxon>
        <taxon>Streptophyta</taxon>
        <taxon>Embryophyta</taxon>
        <taxon>Tracheophyta</taxon>
        <taxon>Spermatophyta</taxon>
        <taxon>Magnoliopsida</taxon>
        <taxon>eudicotyledons</taxon>
        <taxon>Gunneridae</taxon>
        <taxon>Pentapetalae</taxon>
        <taxon>rosids</taxon>
        <taxon>malvids</taxon>
        <taxon>Brassicales</taxon>
        <taxon>Brassicaceae</taxon>
        <taxon>Brassiceae</taxon>
        <taxon>Brassica</taxon>
    </lineage>
</organism>
<sequence>MEKRTLFCRSGLGFLNTIRTCVTPTWHIRRLCKLSSDGGGLSDKGSSTSSQRHPQVRRSDFSPSHQQSRINQGSLWNSS</sequence>
<dbReference type="Proteomes" id="UP000824890">
    <property type="component" value="Unassembled WGS sequence"/>
</dbReference>
<evidence type="ECO:0000313" key="2">
    <source>
        <dbReference type="EMBL" id="KAH0882795.1"/>
    </source>
</evidence>
<gene>
    <name evidence="2" type="ORF">HID58_058891</name>
</gene>
<keyword evidence="3" id="KW-1185">Reference proteome</keyword>
<evidence type="ECO:0000313" key="3">
    <source>
        <dbReference type="Proteomes" id="UP000824890"/>
    </source>
</evidence>
<name>A0ABQ7ZRC2_BRANA</name>
<reference evidence="2 3" key="1">
    <citation type="submission" date="2021-05" db="EMBL/GenBank/DDBJ databases">
        <title>Genome Assembly of Synthetic Allotetraploid Brassica napus Reveals Homoeologous Exchanges between Subgenomes.</title>
        <authorList>
            <person name="Davis J.T."/>
        </authorList>
    </citation>
    <scope>NUCLEOTIDE SEQUENCE [LARGE SCALE GENOMIC DNA]</scope>
    <source>
        <strain evidence="3">cv. Da-Ae</strain>
        <tissue evidence="2">Seedling</tissue>
    </source>
</reference>
<accession>A0ABQ7ZRC2</accession>
<feature type="compositionally biased region" description="Polar residues" evidence="1">
    <location>
        <begin position="61"/>
        <end position="79"/>
    </location>
</feature>
<protein>
    <submittedName>
        <fullName evidence="2">Uncharacterized protein</fullName>
    </submittedName>
</protein>
<comment type="caution">
    <text evidence="2">The sequence shown here is derived from an EMBL/GenBank/DDBJ whole genome shotgun (WGS) entry which is preliminary data.</text>
</comment>